<sequence>MSHEDRIVIILKPLNGDFVNGYLGLQQNVGSVTSPPLIEAVVEIRSLFTNYQFTNPVIKIGSTVEQRYCVAKGSKKLRYHATGKETYTGLQEKKEVVQCHEIYRHQGAPNPLVGMNLEFCMSTDSMLHTHYEQISKTGGYVSTRNFIIVEFQYMLSGLPDRHPDLNKVFTKRSYFEIPISYYNHTPLNYIENQVSAKISDDNINILVRGNKPVILQNDGVVVQCDISPGLQLNKQRSSKLRLLNIDTRLRQIISFTGIAEQSIITDMAITRKDVDEPLEQSNMSISSNLTMPDVSRDVRIIPSETLDAKTVVDVHGKRGIQGIPFMNQNLQTYDYSEHTSIYRIKYEIYTRFEFGKDKSHVSFQRSVRVPIDISYLDANNALQLTNKITNTNTRQKRSAYKTRFYGPKRQIDASTTTSIFQIEI</sequence>
<gene>
    <name evidence="1" type="ORF">CANARDRAFT_6068</name>
</gene>
<organism evidence="1 2">
    <name type="scientific">[Candida] arabinofermentans NRRL YB-2248</name>
    <dbReference type="NCBI Taxonomy" id="983967"/>
    <lineage>
        <taxon>Eukaryota</taxon>
        <taxon>Fungi</taxon>
        <taxon>Dikarya</taxon>
        <taxon>Ascomycota</taxon>
        <taxon>Saccharomycotina</taxon>
        <taxon>Pichiomycetes</taxon>
        <taxon>Pichiales</taxon>
        <taxon>Pichiaceae</taxon>
        <taxon>Ogataea</taxon>
        <taxon>Ogataea/Candida clade</taxon>
    </lineage>
</organism>
<reference evidence="2" key="1">
    <citation type="submission" date="2016-04" db="EMBL/GenBank/DDBJ databases">
        <title>Comparative genomics of biotechnologically important yeasts.</title>
        <authorList>
            <consortium name="DOE Joint Genome Institute"/>
            <person name="Riley R."/>
            <person name="Haridas S."/>
            <person name="Wolfe K.H."/>
            <person name="Lopes M.R."/>
            <person name="Hittinger C.T."/>
            <person name="Goker M."/>
            <person name="Salamov A."/>
            <person name="Wisecaver J."/>
            <person name="Long T.M."/>
            <person name="Aerts A.L."/>
            <person name="Barry K."/>
            <person name="Choi C."/>
            <person name="Clum A."/>
            <person name="Coughlan A.Y."/>
            <person name="Deshpande S."/>
            <person name="Douglass A.P."/>
            <person name="Hanson S.J."/>
            <person name="Klenk H.-P."/>
            <person name="Labutti K."/>
            <person name="Lapidus A."/>
            <person name="Lindquist E."/>
            <person name="Lipzen A."/>
            <person name="Meier-Kolthoff J.P."/>
            <person name="Ohm R.A."/>
            <person name="Otillar R.P."/>
            <person name="Pangilinan J."/>
            <person name="Peng Y."/>
            <person name="Rokas A."/>
            <person name="Rosa C.A."/>
            <person name="Scheuner C."/>
            <person name="Sibirny A.A."/>
            <person name="Slot J.C."/>
            <person name="Stielow J.B."/>
            <person name="Sun H."/>
            <person name="Kurtzman C.P."/>
            <person name="Blackwell M."/>
            <person name="Grigoriev I.V."/>
            <person name="Jeffries T.W."/>
        </authorList>
    </citation>
    <scope>NUCLEOTIDE SEQUENCE [LARGE SCALE GENOMIC DNA]</scope>
    <source>
        <strain evidence="2">NRRL YB-2248</strain>
    </source>
</reference>
<name>A0A1E4T705_9ASCO</name>
<evidence type="ECO:0000313" key="2">
    <source>
        <dbReference type="Proteomes" id="UP000094801"/>
    </source>
</evidence>
<dbReference type="AlphaFoldDB" id="A0A1E4T705"/>
<accession>A0A1E4T705</accession>
<proteinExistence type="predicted"/>
<dbReference type="EMBL" id="KV453848">
    <property type="protein sequence ID" value="ODV87540.1"/>
    <property type="molecule type" value="Genomic_DNA"/>
</dbReference>
<evidence type="ECO:0000313" key="1">
    <source>
        <dbReference type="EMBL" id="ODV87540.1"/>
    </source>
</evidence>
<dbReference type="Proteomes" id="UP000094801">
    <property type="component" value="Unassembled WGS sequence"/>
</dbReference>
<protein>
    <submittedName>
        <fullName evidence="1">Uncharacterized protein</fullName>
    </submittedName>
</protein>
<keyword evidence="2" id="KW-1185">Reference proteome</keyword>